<dbReference type="EMBL" id="JAMKOV010000001">
    <property type="protein sequence ID" value="KAI8046168.1"/>
    <property type="molecule type" value="Genomic_DNA"/>
</dbReference>
<keyword evidence="2" id="KW-1133">Transmembrane helix</keyword>
<evidence type="ECO:0000256" key="1">
    <source>
        <dbReference type="SAM" id="MobiDB-lite"/>
    </source>
</evidence>
<reference evidence="3" key="1">
    <citation type="journal article" date="2023" name="Genome Biol. Evol.">
        <title>Long-read-based Genome Assembly of Drosophila gunungcola Reveals Fewer Chemosensory Genes in Flower-breeding Species.</title>
        <authorList>
            <person name="Negi A."/>
            <person name="Liao B.Y."/>
            <person name="Yeh S.D."/>
        </authorList>
    </citation>
    <scope>NUCLEOTIDE SEQUENCE</scope>
    <source>
        <strain evidence="3">Sukarami</strain>
    </source>
</reference>
<dbReference type="AlphaFoldDB" id="A0A9P9Z0C1"/>
<gene>
    <name evidence="3" type="ORF">M5D96_002368</name>
</gene>
<evidence type="ECO:0000256" key="2">
    <source>
        <dbReference type="SAM" id="Phobius"/>
    </source>
</evidence>
<comment type="caution">
    <text evidence="3">The sequence shown here is derived from an EMBL/GenBank/DDBJ whole genome shotgun (WGS) entry which is preliminary data.</text>
</comment>
<name>A0A9P9Z0C1_9MUSC</name>
<dbReference type="Proteomes" id="UP001059596">
    <property type="component" value="Chromosome 3R"/>
</dbReference>
<keyword evidence="2" id="KW-0472">Membrane</keyword>
<protein>
    <submittedName>
        <fullName evidence="3">Uncharacterized protein</fullName>
    </submittedName>
</protein>
<keyword evidence="4" id="KW-1185">Reference proteome</keyword>
<sequence>MCATVTFVSSNVNATTETKPQNDVRPSTRTLAHQHTRTHTRTPAQKWRTNEITARAHFCSMSGGFASFAYAWATFDLSFAFVLATFLRQVLFLLVFLAAGLSPYRSLLAGVVMAKIRYCTHRPH</sequence>
<proteinExistence type="predicted"/>
<feature type="transmembrane region" description="Helical" evidence="2">
    <location>
        <begin position="56"/>
        <end position="73"/>
    </location>
</feature>
<feature type="region of interest" description="Disordered" evidence="1">
    <location>
        <begin position="16"/>
        <end position="45"/>
    </location>
</feature>
<keyword evidence="2" id="KW-0812">Transmembrane</keyword>
<evidence type="ECO:0000313" key="3">
    <source>
        <dbReference type="EMBL" id="KAI8046168.1"/>
    </source>
</evidence>
<evidence type="ECO:0000313" key="4">
    <source>
        <dbReference type="Proteomes" id="UP001059596"/>
    </source>
</evidence>
<organism evidence="3 4">
    <name type="scientific">Drosophila gunungcola</name>
    <name type="common">fruit fly</name>
    <dbReference type="NCBI Taxonomy" id="103775"/>
    <lineage>
        <taxon>Eukaryota</taxon>
        <taxon>Metazoa</taxon>
        <taxon>Ecdysozoa</taxon>
        <taxon>Arthropoda</taxon>
        <taxon>Hexapoda</taxon>
        <taxon>Insecta</taxon>
        <taxon>Pterygota</taxon>
        <taxon>Neoptera</taxon>
        <taxon>Endopterygota</taxon>
        <taxon>Diptera</taxon>
        <taxon>Brachycera</taxon>
        <taxon>Muscomorpha</taxon>
        <taxon>Ephydroidea</taxon>
        <taxon>Drosophilidae</taxon>
        <taxon>Drosophila</taxon>
        <taxon>Sophophora</taxon>
    </lineage>
</organism>
<accession>A0A9P9Z0C1</accession>
<feature type="compositionally biased region" description="Polar residues" evidence="1">
    <location>
        <begin position="16"/>
        <end position="31"/>
    </location>
</feature>